<dbReference type="AlphaFoldDB" id="A0A392SWX5"/>
<accession>A0A392SWX5</accession>
<proteinExistence type="predicted"/>
<sequence length="92" mass="9972">PVVPYIPAPVDGLDGLSYYAIDSKRHGRGHSYSSGYVGSHDLGADNTYGSYGGSKLTGSSAYGAYESYSLGWDSTIWLPSQNNVSRRRNRAY</sequence>
<protein>
    <submittedName>
        <fullName evidence="1">KH domain-containing protein</fullName>
    </submittedName>
</protein>
<reference evidence="1 2" key="1">
    <citation type="journal article" date="2018" name="Front. Plant Sci.">
        <title>Red Clover (Trifolium pratense) and Zigzag Clover (T. medium) - A Picture of Genomic Similarities and Differences.</title>
        <authorList>
            <person name="Dluhosova J."/>
            <person name="Istvanek J."/>
            <person name="Nedelnik J."/>
            <person name="Repkova J."/>
        </authorList>
    </citation>
    <scope>NUCLEOTIDE SEQUENCE [LARGE SCALE GENOMIC DNA]</scope>
    <source>
        <strain evidence="2">cv. 10/8</strain>
        <tissue evidence="1">Leaf</tissue>
    </source>
</reference>
<dbReference type="Proteomes" id="UP000265520">
    <property type="component" value="Unassembled WGS sequence"/>
</dbReference>
<dbReference type="EMBL" id="LXQA010455491">
    <property type="protein sequence ID" value="MCI52952.1"/>
    <property type="molecule type" value="Genomic_DNA"/>
</dbReference>
<evidence type="ECO:0000313" key="2">
    <source>
        <dbReference type="Proteomes" id="UP000265520"/>
    </source>
</evidence>
<organism evidence="1 2">
    <name type="scientific">Trifolium medium</name>
    <dbReference type="NCBI Taxonomy" id="97028"/>
    <lineage>
        <taxon>Eukaryota</taxon>
        <taxon>Viridiplantae</taxon>
        <taxon>Streptophyta</taxon>
        <taxon>Embryophyta</taxon>
        <taxon>Tracheophyta</taxon>
        <taxon>Spermatophyta</taxon>
        <taxon>Magnoliopsida</taxon>
        <taxon>eudicotyledons</taxon>
        <taxon>Gunneridae</taxon>
        <taxon>Pentapetalae</taxon>
        <taxon>rosids</taxon>
        <taxon>fabids</taxon>
        <taxon>Fabales</taxon>
        <taxon>Fabaceae</taxon>
        <taxon>Papilionoideae</taxon>
        <taxon>50 kb inversion clade</taxon>
        <taxon>NPAAA clade</taxon>
        <taxon>Hologalegina</taxon>
        <taxon>IRL clade</taxon>
        <taxon>Trifolieae</taxon>
        <taxon>Trifolium</taxon>
    </lineage>
</organism>
<name>A0A392SWX5_9FABA</name>
<keyword evidence="2" id="KW-1185">Reference proteome</keyword>
<comment type="caution">
    <text evidence="1">The sequence shown here is derived from an EMBL/GenBank/DDBJ whole genome shotgun (WGS) entry which is preliminary data.</text>
</comment>
<feature type="non-terminal residue" evidence="1">
    <location>
        <position position="1"/>
    </location>
</feature>
<evidence type="ECO:0000313" key="1">
    <source>
        <dbReference type="EMBL" id="MCI52952.1"/>
    </source>
</evidence>